<evidence type="ECO:0000313" key="2">
    <source>
        <dbReference type="Proteomes" id="UP000887013"/>
    </source>
</evidence>
<gene>
    <name evidence="1" type="ORF">NPIL_25841</name>
</gene>
<accession>A0A8X6NLL7</accession>
<sequence>NKLIGQREFRF</sequence>
<dbReference type="EMBL" id="BMAW01011047">
    <property type="protein sequence ID" value="GFT21717.1"/>
    <property type="molecule type" value="Genomic_DNA"/>
</dbReference>
<dbReference type="Proteomes" id="UP000887013">
    <property type="component" value="Unassembled WGS sequence"/>
</dbReference>
<comment type="caution">
    <text evidence="1">The sequence shown here is derived from an EMBL/GenBank/DDBJ whole genome shotgun (WGS) entry which is preliminary data.</text>
</comment>
<feature type="non-terminal residue" evidence="1">
    <location>
        <position position="1"/>
    </location>
</feature>
<protein>
    <submittedName>
        <fullName evidence="1">Uncharacterized protein</fullName>
    </submittedName>
</protein>
<name>A0A8X6NLL7_NEPPI</name>
<keyword evidence="2" id="KW-1185">Reference proteome</keyword>
<reference evidence="1" key="1">
    <citation type="submission" date="2020-08" db="EMBL/GenBank/DDBJ databases">
        <title>Multicomponent nature underlies the extraordinary mechanical properties of spider dragline silk.</title>
        <authorList>
            <person name="Kono N."/>
            <person name="Nakamura H."/>
            <person name="Mori M."/>
            <person name="Yoshida Y."/>
            <person name="Ohtoshi R."/>
            <person name="Malay A.D."/>
            <person name="Moran D.A.P."/>
            <person name="Tomita M."/>
            <person name="Numata K."/>
            <person name="Arakawa K."/>
        </authorList>
    </citation>
    <scope>NUCLEOTIDE SEQUENCE</scope>
</reference>
<evidence type="ECO:0000313" key="1">
    <source>
        <dbReference type="EMBL" id="GFT21717.1"/>
    </source>
</evidence>
<proteinExistence type="predicted"/>
<organism evidence="1 2">
    <name type="scientific">Nephila pilipes</name>
    <name type="common">Giant wood spider</name>
    <name type="synonym">Nephila maculata</name>
    <dbReference type="NCBI Taxonomy" id="299642"/>
    <lineage>
        <taxon>Eukaryota</taxon>
        <taxon>Metazoa</taxon>
        <taxon>Ecdysozoa</taxon>
        <taxon>Arthropoda</taxon>
        <taxon>Chelicerata</taxon>
        <taxon>Arachnida</taxon>
        <taxon>Araneae</taxon>
        <taxon>Araneomorphae</taxon>
        <taxon>Entelegynae</taxon>
        <taxon>Araneoidea</taxon>
        <taxon>Nephilidae</taxon>
        <taxon>Nephila</taxon>
    </lineage>
</organism>